<keyword evidence="1" id="KW-0812">Transmembrane</keyword>
<keyword evidence="1" id="KW-0472">Membrane</keyword>
<reference evidence="2 3" key="1">
    <citation type="submission" date="2019-12" db="EMBL/GenBank/DDBJ databases">
        <authorList>
            <person name="Xu J."/>
        </authorList>
    </citation>
    <scope>NUCLEOTIDE SEQUENCE [LARGE SCALE GENOMIC DNA]</scope>
    <source>
        <strain evidence="2 3">HX-5-24</strain>
    </source>
</reference>
<evidence type="ECO:0000256" key="1">
    <source>
        <dbReference type="SAM" id="Phobius"/>
    </source>
</evidence>
<accession>A0A7C9HNT0</accession>
<name>A0A7C9HNT0_9GAMM</name>
<sequence>MSEVANANAPLRRNLGAAILTLVASGGTLVCCVLPAVMVSLGAGAALAGLVTNVPQLIWMSEHKALVFGVATVMLALSGAMLWRARSLPCPADPAAAATCRRLRTASAALWWFALVAVTTGAAFAFVLPLLVA</sequence>
<evidence type="ECO:0000313" key="3">
    <source>
        <dbReference type="Proteomes" id="UP000479692"/>
    </source>
</evidence>
<protein>
    <recommendedName>
        <fullName evidence="4">Mercuric transport protein MerT</fullName>
    </recommendedName>
</protein>
<dbReference type="RefSeq" id="WP_156643014.1">
    <property type="nucleotide sequence ID" value="NZ_WOXT01000005.1"/>
</dbReference>
<dbReference type="EMBL" id="WOXT01000005">
    <property type="protein sequence ID" value="MUV15412.1"/>
    <property type="molecule type" value="Genomic_DNA"/>
</dbReference>
<keyword evidence="3" id="KW-1185">Reference proteome</keyword>
<gene>
    <name evidence="2" type="ORF">GN331_14495</name>
</gene>
<proteinExistence type="predicted"/>
<evidence type="ECO:0000313" key="2">
    <source>
        <dbReference type="EMBL" id="MUV15412.1"/>
    </source>
</evidence>
<comment type="caution">
    <text evidence="2">The sequence shown here is derived from an EMBL/GenBank/DDBJ whole genome shotgun (WGS) entry which is preliminary data.</text>
</comment>
<feature type="transmembrane region" description="Helical" evidence="1">
    <location>
        <begin position="15"/>
        <end position="34"/>
    </location>
</feature>
<feature type="transmembrane region" description="Helical" evidence="1">
    <location>
        <begin position="65"/>
        <end position="83"/>
    </location>
</feature>
<evidence type="ECO:0008006" key="4">
    <source>
        <dbReference type="Google" id="ProtNLM"/>
    </source>
</evidence>
<keyword evidence="1" id="KW-1133">Transmembrane helix</keyword>
<dbReference type="Proteomes" id="UP000479692">
    <property type="component" value="Unassembled WGS sequence"/>
</dbReference>
<organism evidence="2 3">
    <name type="scientific">Noviluteimonas gilva</name>
    <dbReference type="NCBI Taxonomy" id="2682097"/>
    <lineage>
        <taxon>Bacteria</taxon>
        <taxon>Pseudomonadati</taxon>
        <taxon>Pseudomonadota</taxon>
        <taxon>Gammaproteobacteria</taxon>
        <taxon>Lysobacterales</taxon>
        <taxon>Lysobacteraceae</taxon>
        <taxon>Noviluteimonas</taxon>
    </lineage>
</organism>
<feature type="transmembrane region" description="Helical" evidence="1">
    <location>
        <begin position="110"/>
        <end position="132"/>
    </location>
</feature>
<dbReference type="AlphaFoldDB" id="A0A7C9HNT0"/>
<feature type="transmembrane region" description="Helical" evidence="1">
    <location>
        <begin position="41"/>
        <end position="59"/>
    </location>
</feature>